<dbReference type="Proteomes" id="UP001229346">
    <property type="component" value="Unassembled WGS sequence"/>
</dbReference>
<accession>A0ABT9UA05</accession>
<evidence type="ECO:0000313" key="1">
    <source>
        <dbReference type="EMBL" id="MDQ0116488.1"/>
    </source>
</evidence>
<name>A0ABT9UA05_PAEHA</name>
<evidence type="ECO:0000313" key="2">
    <source>
        <dbReference type="Proteomes" id="UP001229346"/>
    </source>
</evidence>
<dbReference type="EMBL" id="JAUSSU010000020">
    <property type="protein sequence ID" value="MDQ0116488.1"/>
    <property type="molecule type" value="Genomic_DNA"/>
</dbReference>
<proteinExistence type="predicted"/>
<sequence>MMLNLSELGNLHADIQAVHEIVQALKVTIDGKEIDIDILRNQNGHYFYQLSHYYIHADKTDPHDPSENRFSTVEEAARGALRCATMFYRSTDEGGAWVRNESFTL</sequence>
<protein>
    <submittedName>
        <fullName evidence="1">Uncharacterized protein</fullName>
    </submittedName>
</protein>
<keyword evidence="2" id="KW-1185">Reference proteome</keyword>
<gene>
    <name evidence="1" type="ORF">J2T15_005969</name>
</gene>
<reference evidence="1 2" key="1">
    <citation type="submission" date="2023-07" db="EMBL/GenBank/DDBJ databases">
        <title>Sorghum-associated microbial communities from plants grown in Nebraska, USA.</title>
        <authorList>
            <person name="Schachtman D."/>
        </authorList>
    </citation>
    <scope>NUCLEOTIDE SEQUENCE [LARGE SCALE GENOMIC DNA]</scope>
    <source>
        <strain evidence="1 2">CC482</strain>
    </source>
</reference>
<organism evidence="1 2">
    <name type="scientific">Paenibacillus harenae</name>
    <dbReference type="NCBI Taxonomy" id="306543"/>
    <lineage>
        <taxon>Bacteria</taxon>
        <taxon>Bacillati</taxon>
        <taxon>Bacillota</taxon>
        <taxon>Bacilli</taxon>
        <taxon>Bacillales</taxon>
        <taxon>Paenibacillaceae</taxon>
        <taxon>Paenibacillus</taxon>
    </lineage>
</organism>
<comment type="caution">
    <text evidence="1">The sequence shown here is derived from an EMBL/GenBank/DDBJ whole genome shotgun (WGS) entry which is preliminary data.</text>
</comment>